<gene>
    <name evidence="5" type="ORF">TWF718_011236</name>
</gene>
<dbReference type="PROSITE" id="PS50297">
    <property type="entry name" value="ANK_REP_REGION"/>
    <property type="match status" value="1"/>
</dbReference>
<keyword evidence="6" id="KW-1185">Reference proteome</keyword>
<evidence type="ECO:0000313" key="5">
    <source>
        <dbReference type="EMBL" id="KAK6333423.1"/>
    </source>
</evidence>
<organism evidence="5 6">
    <name type="scientific">Orbilia javanica</name>
    <dbReference type="NCBI Taxonomy" id="47235"/>
    <lineage>
        <taxon>Eukaryota</taxon>
        <taxon>Fungi</taxon>
        <taxon>Dikarya</taxon>
        <taxon>Ascomycota</taxon>
        <taxon>Pezizomycotina</taxon>
        <taxon>Orbiliomycetes</taxon>
        <taxon>Orbiliales</taxon>
        <taxon>Orbiliaceae</taxon>
        <taxon>Orbilia</taxon>
    </lineage>
</organism>
<evidence type="ECO:0000256" key="1">
    <source>
        <dbReference type="ARBA" id="ARBA00022737"/>
    </source>
</evidence>
<evidence type="ECO:0000256" key="3">
    <source>
        <dbReference type="SAM" id="MobiDB-lite"/>
    </source>
</evidence>
<dbReference type="PANTHER" id="PTHR10039">
    <property type="entry name" value="AMELOGENIN"/>
    <property type="match status" value="1"/>
</dbReference>
<dbReference type="InterPro" id="IPR043136">
    <property type="entry name" value="B30.2/SPRY_sf"/>
</dbReference>
<dbReference type="Pfam" id="PF24883">
    <property type="entry name" value="NPHP3_N"/>
    <property type="match status" value="1"/>
</dbReference>
<feature type="repeat" description="ANK" evidence="2">
    <location>
        <begin position="1349"/>
        <end position="1381"/>
    </location>
</feature>
<dbReference type="InterPro" id="IPR002110">
    <property type="entry name" value="Ankyrin_rpt"/>
</dbReference>
<dbReference type="Gene3D" id="2.60.120.920">
    <property type="match status" value="1"/>
</dbReference>
<dbReference type="Gene3D" id="3.40.50.300">
    <property type="entry name" value="P-loop containing nucleotide triphosphate hydrolases"/>
    <property type="match status" value="1"/>
</dbReference>
<evidence type="ECO:0000256" key="2">
    <source>
        <dbReference type="PROSITE-ProRule" id="PRU00023"/>
    </source>
</evidence>
<dbReference type="SUPFAM" id="SSF48403">
    <property type="entry name" value="Ankyrin repeat"/>
    <property type="match status" value="2"/>
</dbReference>
<dbReference type="InterPro" id="IPR044736">
    <property type="entry name" value="Gid1/RanBPM/SPLA_SPRY"/>
</dbReference>
<dbReference type="Gene3D" id="1.25.40.20">
    <property type="entry name" value="Ankyrin repeat-containing domain"/>
    <property type="match status" value="2"/>
</dbReference>
<comment type="caution">
    <text evidence="5">The sequence shown here is derived from an EMBL/GenBank/DDBJ whole genome shotgun (WGS) entry which is preliminary data.</text>
</comment>
<accession>A0AAN8MTF3</accession>
<dbReference type="SMART" id="SM00248">
    <property type="entry name" value="ANK"/>
    <property type="match status" value="8"/>
</dbReference>
<dbReference type="CDD" id="cd12885">
    <property type="entry name" value="SPRY_RanBP_like"/>
    <property type="match status" value="1"/>
</dbReference>
<dbReference type="InterPro" id="IPR056884">
    <property type="entry name" value="NPHP3-like_N"/>
</dbReference>
<dbReference type="PANTHER" id="PTHR10039:SF14">
    <property type="entry name" value="NACHT DOMAIN-CONTAINING PROTEIN"/>
    <property type="match status" value="1"/>
</dbReference>
<evidence type="ECO:0000313" key="6">
    <source>
        <dbReference type="Proteomes" id="UP001313282"/>
    </source>
</evidence>
<reference evidence="5 6" key="1">
    <citation type="submission" date="2019-10" db="EMBL/GenBank/DDBJ databases">
        <authorList>
            <person name="Palmer J.M."/>
        </authorList>
    </citation>
    <scope>NUCLEOTIDE SEQUENCE [LARGE SCALE GENOMIC DNA]</scope>
    <source>
        <strain evidence="5 6">TWF718</strain>
    </source>
</reference>
<keyword evidence="1" id="KW-0677">Repeat</keyword>
<feature type="region of interest" description="Disordered" evidence="3">
    <location>
        <begin position="741"/>
        <end position="776"/>
    </location>
</feature>
<feature type="region of interest" description="Disordered" evidence="3">
    <location>
        <begin position="470"/>
        <end position="490"/>
    </location>
</feature>
<feature type="domain" description="Nephrocystin 3-like N-terminal" evidence="4">
    <location>
        <begin position="353"/>
        <end position="544"/>
    </location>
</feature>
<dbReference type="Proteomes" id="UP001313282">
    <property type="component" value="Unassembled WGS sequence"/>
</dbReference>
<sequence length="1922" mass="217318">MEVLPGGKAGMNRIEAAASASMLEDISIRPFSAISRRPTFQPNVNSSASQIPETPKPRKTLLRCFEEARHTFQKKIADPLRKDDPKRLPGIEEFLRGMKLDDLGKACQELSQMAEDKVNNKASKLLVTLDQFKGAGDALLQFAPESVSIVWFGISSLISIGSAKVQTRLMICGACDSIANIVADFIRWESMAALMVSGDKNVDDIWESDVPHLVFLILEFLWSAKPHFDQSRVKRIASNLKEVFNNELQERVTAILEKYEGLVRAIQGQFQDSMLQGSFKTGKMLDQIRENLQSYVSVGASLVSSFQKKILLDELDRQQAKLDHPASYKLHFSTLNDRLTKIIHDRKGRLAANWLFSEEEYCEWKTLEPGPGAKSADFLCLRGPRGHGKSVAMMSIHRDITKTTLELKERDSERASTALVCHFFFKKGEQDIERARSSLESILYQLLGSDEIRKDPDVLSATVNLLNPGFTDADSGNPAENRGTNEKSSESFRESLRSLCNTIKKVAVVIPVPVYLMIDALDECIDRREQCFLEHLKYLVDKPNAEGGTLGTSESTKSENLKLVISARDSVDIISELANPQHTAENPDTNTVIQDCGVKIVNITSEKNSSDLEEYLQHSVGEVLSRRIDRAQYEAYYDSQLSRIVKIVHEKANGDFTLARLIIANLQQPSKDTLEKRIKRLPSAIGEIYRASLESLTADEQEFVVAALKWVVWSVSGLTVLEISDHYKEIYKDSEVSEGESTFTKKQDGIEENTDEEKSDQKITDQEELGKDAISDKANLEPKYESPFDNPEVKDTIYHIENAGRDFFKYDRNTGVVNVDISIREWVQQDVTESNNIVKDSKGFNKFRDDRGNTVFQFTLAPSFVRYGETLSQLFDKKEAHMSIALDILRTLNNEEFQDRYMPWRPVWAIDKSGLVVNLGYDDPQPNTSPRYEIEHWHDHILALQEWWTEDSINSSWWAELLTQISIFTRPENWYRWNVQRPCTGGRELRLKYYGRTEDLYGNDLWKAEFLQRAFEEPIHFACKMGLHLLIDCLVQQAKVSVQSSEGKCDQARCRRIEKFKTMQVHALECDRMIDREGISRRSGWGRGSKSEGYIWTKHQMVLGKLILGMGTEEATKLLKRLDTKEHANHSQIPPVIKQLTESKLHPKGGIVALVQETADLRSGLSASEILCNSEDIFGRAPLCLAGEKPIIIKRLLKYGANINGSSILGPSRQIRPLKVILEKLIDLEHPLHIIREKPKKRAALLKTAEIFILEGADLQLGEEENPEKETTCLHLAASIQDLKLFKLLCVSGDWNIHTQDIYGHTPLHCLFRDPKSRSPDEVKDVLSILKMMVKMQKEEDLINMENYEGRNVLAFAVQSGLVKAVEILVEMGADVHDEDISGANCFHHLAQWTLDDETNLKIADVLLQAGLDYLKRDNAGRTPLFHAAKTGRWPLARFLLKKYDEMAEKSQQDRSANPLLPLPSGDKRTLFHAAAIGAESTGDEKIPATDRSGAIEFFKELNVVLSKYTDTASLILQPDSCGNTALHIALIKSLFKLVETIISINPNTSHINHALNSPWDLAIGNLVRRRAWSKPEVWAAEWRAAAEVLQYLRSHGSSTSSQFPFELYMRFIGNADRDLEDFKLWVSDYPGMTEIIDQYNAGCKDLHGWSFFDYDSRMALPFLSMDRYTAPERVSSPQSEFAIPTRMGWTSCPMGLSNNGLELFSIAPTPDLYQFALADHPLPPIERVFYFEVALSSKVPSFKSSGIFCEIGLRSPGLERPEYTCDLFDGRISVNSYDYEWPYSDDSTPGPEETQGDIIGSNIPKEDISNPFLSPEETSSGPFYVGCGVNPVQHAIFFTLNGSVVFENTHTYHSIYYPFIGFSNYSDKLKVNFGAEKFVFEAANSQDWTGYPSARPLDSCRFPSWGGPNDTKRRFQEIEIY</sequence>
<proteinExistence type="predicted"/>
<feature type="compositionally biased region" description="Basic and acidic residues" evidence="3">
    <location>
        <begin position="759"/>
        <end position="776"/>
    </location>
</feature>
<name>A0AAN8MTF3_9PEZI</name>
<dbReference type="EMBL" id="JAVHNR010000009">
    <property type="protein sequence ID" value="KAK6333423.1"/>
    <property type="molecule type" value="Genomic_DNA"/>
</dbReference>
<protein>
    <recommendedName>
        <fullName evidence="4">Nephrocystin 3-like N-terminal domain-containing protein</fullName>
    </recommendedName>
</protein>
<keyword evidence="2" id="KW-0040">ANK repeat</keyword>
<dbReference type="PROSITE" id="PS50088">
    <property type="entry name" value="ANK_REPEAT"/>
    <property type="match status" value="1"/>
</dbReference>
<dbReference type="InterPro" id="IPR036770">
    <property type="entry name" value="Ankyrin_rpt-contain_sf"/>
</dbReference>
<dbReference type="InterPro" id="IPR027417">
    <property type="entry name" value="P-loop_NTPase"/>
</dbReference>
<evidence type="ECO:0000259" key="4">
    <source>
        <dbReference type="Pfam" id="PF24883"/>
    </source>
</evidence>